<reference evidence="1" key="1">
    <citation type="journal article" date="2020" name="Stud. Mycol.">
        <title>101 Dothideomycetes genomes: a test case for predicting lifestyles and emergence of pathogens.</title>
        <authorList>
            <person name="Haridas S."/>
            <person name="Albert R."/>
            <person name="Binder M."/>
            <person name="Bloem J."/>
            <person name="Labutti K."/>
            <person name="Salamov A."/>
            <person name="Andreopoulos B."/>
            <person name="Baker S."/>
            <person name="Barry K."/>
            <person name="Bills G."/>
            <person name="Bluhm B."/>
            <person name="Cannon C."/>
            <person name="Castanera R."/>
            <person name="Culley D."/>
            <person name="Daum C."/>
            <person name="Ezra D."/>
            <person name="Gonzalez J."/>
            <person name="Henrissat B."/>
            <person name="Kuo A."/>
            <person name="Liang C."/>
            <person name="Lipzen A."/>
            <person name="Lutzoni F."/>
            <person name="Magnuson J."/>
            <person name="Mondo S."/>
            <person name="Nolan M."/>
            <person name="Ohm R."/>
            <person name="Pangilinan J."/>
            <person name="Park H.-J."/>
            <person name="Ramirez L."/>
            <person name="Alfaro M."/>
            <person name="Sun H."/>
            <person name="Tritt A."/>
            <person name="Yoshinaga Y."/>
            <person name="Zwiers L.-H."/>
            <person name="Turgeon B."/>
            <person name="Goodwin S."/>
            <person name="Spatafora J."/>
            <person name="Crous P."/>
            <person name="Grigoriev I."/>
        </authorList>
    </citation>
    <scope>NUCLEOTIDE SEQUENCE</scope>
    <source>
        <strain evidence="1">CBS 627.86</strain>
    </source>
</reference>
<keyword evidence="2" id="KW-1185">Reference proteome</keyword>
<organism evidence="1 2">
    <name type="scientific">Lophiotrema nucula</name>
    <dbReference type="NCBI Taxonomy" id="690887"/>
    <lineage>
        <taxon>Eukaryota</taxon>
        <taxon>Fungi</taxon>
        <taxon>Dikarya</taxon>
        <taxon>Ascomycota</taxon>
        <taxon>Pezizomycotina</taxon>
        <taxon>Dothideomycetes</taxon>
        <taxon>Pleosporomycetidae</taxon>
        <taxon>Pleosporales</taxon>
        <taxon>Lophiotremataceae</taxon>
        <taxon>Lophiotrema</taxon>
    </lineage>
</organism>
<dbReference type="EMBL" id="ML977310">
    <property type="protein sequence ID" value="KAF2122513.1"/>
    <property type="molecule type" value="Genomic_DNA"/>
</dbReference>
<evidence type="ECO:0000313" key="2">
    <source>
        <dbReference type="Proteomes" id="UP000799770"/>
    </source>
</evidence>
<accession>A0A6A5ZUE1</accession>
<protein>
    <recommendedName>
        <fullName evidence="3">F-box domain-containing protein</fullName>
    </recommendedName>
</protein>
<dbReference type="OrthoDB" id="3660701at2759"/>
<proteinExistence type="predicted"/>
<name>A0A6A5ZUE1_9PLEO</name>
<evidence type="ECO:0008006" key="3">
    <source>
        <dbReference type="Google" id="ProtNLM"/>
    </source>
</evidence>
<sequence>MPSEDRCWGDKVYNYVEAMGLRTYLLFLYFPHVEDLQMDLLPCFVVEELGHADYFNDIWPLPFPGHAPALKTLRLMRSSVTTDVLEEILTVTPNLKNLEYEYLWWTTPEFDWENESFIGVVYPFLDNEQWRKSVPLLQMIKFSLIGDESRPDYQFGNRDLEQEKELQQLCLENGLQFAKCKLMPYGVDEWWVDRGNDFNDSDEDDESEQS</sequence>
<dbReference type="AlphaFoldDB" id="A0A6A5ZUE1"/>
<dbReference type="Proteomes" id="UP000799770">
    <property type="component" value="Unassembled WGS sequence"/>
</dbReference>
<evidence type="ECO:0000313" key="1">
    <source>
        <dbReference type="EMBL" id="KAF2122513.1"/>
    </source>
</evidence>
<gene>
    <name evidence="1" type="ORF">BDV96DRAFT_593046</name>
</gene>